<dbReference type="Proteomes" id="UP000029708">
    <property type="component" value="Unassembled WGS sequence"/>
</dbReference>
<reference evidence="2 4" key="1">
    <citation type="submission" date="2014-09" db="EMBL/GenBank/DDBJ databases">
        <title>Xanthomonadaceae 3.5X direct submission.</title>
        <authorList>
            <person name="Fang T."/>
            <person name="Wang H."/>
        </authorList>
    </citation>
    <scope>NUCLEOTIDE SEQUENCE [LARGE SCALE GENOMIC DNA]</scope>
    <source>
        <strain evidence="2 4">3.5X</strain>
    </source>
</reference>
<dbReference type="RefSeq" id="WP_043101910.1">
    <property type="nucleotide sequence ID" value="NZ_JACHET010000001.1"/>
</dbReference>
<dbReference type="AlphaFoldDB" id="A0A099CU40"/>
<keyword evidence="4" id="KW-1185">Reference proteome</keyword>
<evidence type="ECO:0008006" key="6">
    <source>
        <dbReference type="Google" id="ProtNLM"/>
    </source>
</evidence>
<evidence type="ECO:0000313" key="4">
    <source>
        <dbReference type="Proteomes" id="UP000029708"/>
    </source>
</evidence>
<evidence type="ECO:0000313" key="5">
    <source>
        <dbReference type="Proteomes" id="UP000560000"/>
    </source>
</evidence>
<evidence type="ECO:0000256" key="1">
    <source>
        <dbReference type="SAM" id="MobiDB-lite"/>
    </source>
</evidence>
<name>A0A099CU40_9GAMM</name>
<organism evidence="2 4">
    <name type="scientific">Oleiagrimonas soli</name>
    <dbReference type="NCBI Taxonomy" id="1543381"/>
    <lineage>
        <taxon>Bacteria</taxon>
        <taxon>Pseudomonadati</taxon>
        <taxon>Pseudomonadota</taxon>
        <taxon>Gammaproteobacteria</taxon>
        <taxon>Lysobacterales</taxon>
        <taxon>Rhodanobacteraceae</taxon>
        <taxon>Oleiagrimonas</taxon>
    </lineage>
</organism>
<sequence>MSPQTEHEFQDRLRALYRRTGDEVDTATAARLRAARRTALEAAERPQLGRWLVPAGALTACLLAVVMIWPSAPHPARHATTSTTAISTATNDTDASDSLPPDPDSTDPALYEDMDFYAWLAQQSTTTSHTARGG</sequence>
<dbReference type="EMBL" id="JACHET010000001">
    <property type="protein sequence ID" value="MBB6185627.1"/>
    <property type="molecule type" value="Genomic_DNA"/>
</dbReference>
<proteinExistence type="predicted"/>
<dbReference type="Proteomes" id="UP000560000">
    <property type="component" value="Unassembled WGS sequence"/>
</dbReference>
<comment type="caution">
    <text evidence="2">The sequence shown here is derived from an EMBL/GenBank/DDBJ whole genome shotgun (WGS) entry which is preliminary data.</text>
</comment>
<protein>
    <recommendedName>
        <fullName evidence="6">DUF3619 family protein</fullName>
    </recommendedName>
</protein>
<dbReference type="EMBL" id="JROI01000013">
    <property type="protein sequence ID" value="KGI77201.1"/>
    <property type="molecule type" value="Genomic_DNA"/>
</dbReference>
<dbReference type="HOGENOM" id="CLU_1979819_0_0_6"/>
<dbReference type="STRING" id="1543381.LF63_0111365"/>
<evidence type="ECO:0000313" key="2">
    <source>
        <dbReference type="EMBL" id="KGI77201.1"/>
    </source>
</evidence>
<accession>A0A099CU40</accession>
<gene>
    <name evidence="3" type="ORF">HNQ86_002972</name>
    <name evidence="2" type="ORF">LF63_0111365</name>
</gene>
<feature type="compositionally biased region" description="Low complexity" evidence="1">
    <location>
        <begin position="79"/>
        <end position="99"/>
    </location>
</feature>
<feature type="region of interest" description="Disordered" evidence="1">
    <location>
        <begin position="74"/>
        <end position="110"/>
    </location>
</feature>
<evidence type="ECO:0000313" key="3">
    <source>
        <dbReference type="EMBL" id="MBB6185627.1"/>
    </source>
</evidence>
<reference evidence="3 5" key="2">
    <citation type="submission" date="2020-08" db="EMBL/GenBank/DDBJ databases">
        <title>Genomic Encyclopedia of Type Strains, Phase IV (KMG-IV): sequencing the most valuable type-strain genomes for metagenomic binning, comparative biology and taxonomic classification.</title>
        <authorList>
            <person name="Goeker M."/>
        </authorList>
    </citation>
    <scope>NUCLEOTIDE SEQUENCE [LARGE SCALE GENOMIC DNA]</scope>
    <source>
        <strain evidence="3 5">DSM 107085</strain>
    </source>
</reference>